<keyword evidence="1" id="KW-0812">Transmembrane</keyword>
<keyword evidence="1" id="KW-0472">Membrane</keyword>
<accession>A0A5B7FQZ0</accession>
<evidence type="ECO:0000256" key="1">
    <source>
        <dbReference type="SAM" id="Phobius"/>
    </source>
</evidence>
<keyword evidence="3" id="KW-1185">Reference proteome</keyword>
<protein>
    <submittedName>
        <fullName evidence="2">Uncharacterized protein</fullName>
    </submittedName>
</protein>
<evidence type="ECO:0000313" key="2">
    <source>
        <dbReference type="EMBL" id="MPC47423.1"/>
    </source>
</evidence>
<comment type="caution">
    <text evidence="2">The sequence shown here is derived from an EMBL/GenBank/DDBJ whole genome shotgun (WGS) entry which is preliminary data.</text>
</comment>
<feature type="transmembrane region" description="Helical" evidence="1">
    <location>
        <begin position="30"/>
        <end position="50"/>
    </location>
</feature>
<gene>
    <name evidence="2" type="ORF">E2C01_041168</name>
</gene>
<proteinExistence type="predicted"/>
<dbReference type="EMBL" id="VSRR010007727">
    <property type="protein sequence ID" value="MPC47423.1"/>
    <property type="molecule type" value="Genomic_DNA"/>
</dbReference>
<reference evidence="2 3" key="1">
    <citation type="submission" date="2019-05" db="EMBL/GenBank/DDBJ databases">
        <title>Another draft genome of Portunus trituberculatus and its Hox gene families provides insights of decapod evolution.</title>
        <authorList>
            <person name="Jeong J.-H."/>
            <person name="Song I."/>
            <person name="Kim S."/>
            <person name="Choi T."/>
            <person name="Kim D."/>
            <person name="Ryu S."/>
            <person name="Kim W."/>
        </authorList>
    </citation>
    <scope>NUCLEOTIDE SEQUENCE [LARGE SCALE GENOMIC DNA]</scope>
    <source>
        <tissue evidence="2">Muscle</tissue>
    </source>
</reference>
<sequence length="134" mass="14167">MTVKTAPHNSVLLVQTLNFSRVVSVHYTPLILLVSLLTLYYYYTVAAATTPTPPPPTTTTTTTISTTTTVITPTIIVTSNIIIIIITIIIRYMGLVGDGVAWRVGGAPLVCCTGLPRHPVGLRCEAAGSAGDRG</sequence>
<evidence type="ECO:0000313" key="3">
    <source>
        <dbReference type="Proteomes" id="UP000324222"/>
    </source>
</evidence>
<feature type="transmembrane region" description="Helical" evidence="1">
    <location>
        <begin position="70"/>
        <end position="93"/>
    </location>
</feature>
<keyword evidence="1" id="KW-1133">Transmembrane helix</keyword>
<name>A0A5B7FQZ0_PORTR</name>
<dbReference type="Proteomes" id="UP000324222">
    <property type="component" value="Unassembled WGS sequence"/>
</dbReference>
<organism evidence="2 3">
    <name type="scientific">Portunus trituberculatus</name>
    <name type="common">Swimming crab</name>
    <name type="synonym">Neptunus trituberculatus</name>
    <dbReference type="NCBI Taxonomy" id="210409"/>
    <lineage>
        <taxon>Eukaryota</taxon>
        <taxon>Metazoa</taxon>
        <taxon>Ecdysozoa</taxon>
        <taxon>Arthropoda</taxon>
        <taxon>Crustacea</taxon>
        <taxon>Multicrustacea</taxon>
        <taxon>Malacostraca</taxon>
        <taxon>Eumalacostraca</taxon>
        <taxon>Eucarida</taxon>
        <taxon>Decapoda</taxon>
        <taxon>Pleocyemata</taxon>
        <taxon>Brachyura</taxon>
        <taxon>Eubrachyura</taxon>
        <taxon>Portunoidea</taxon>
        <taxon>Portunidae</taxon>
        <taxon>Portuninae</taxon>
        <taxon>Portunus</taxon>
    </lineage>
</organism>
<dbReference type="AlphaFoldDB" id="A0A5B7FQZ0"/>